<feature type="domain" description="Protein kinase" evidence="16">
    <location>
        <begin position="113"/>
        <end position="388"/>
    </location>
</feature>
<dbReference type="InterPro" id="IPR017441">
    <property type="entry name" value="Protein_kinase_ATP_BS"/>
</dbReference>
<dbReference type="InterPro" id="IPR046958">
    <property type="entry name" value="RBK1/2/STUNTED"/>
</dbReference>
<feature type="binding site" evidence="13">
    <location>
        <position position="141"/>
    </location>
    <ligand>
        <name>ATP</name>
        <dbReference type="ChEBI" id="CHEBI:30616"/>
    </ligand>
</feature>
<proteinExistence type="inferred from homology"/>
<feature type="compositionally biased region" description="Low complexity" evidence="15">
    <location>
        <begin position="27"/>
        <end position="41"/>
    </location>
</feature>
<keyword evidence="4 14" id="KW-0723">Serine/threonine-protein kinase</keyword>
<keyword evidence="6 17" id="KW-0808">Transferase</keyword>
<evidence type="ECO:0000259" key="16">
    <source>
        <dbReference type="PROSITE" id="PS50011"/>
    </source>
</evidence>
<evidence type="ECO:0000256" key="9">
    <source>
        <dbReference type="ARBA" id="ARBA00022840"/>
    </source>
</evidence>
<dbReference type="Gene3D" id="3.30.200.20">
    <property type="entry name" value="Phosphorylase Kinase, domain 1"/>
    <property type="match status" value="1"/>
</dbReference>
<keyword evidence="18" id="KW-1185">Reference proteome</keyword>
<keyword evidence="8 17" id="KW-0418">Kinase</keyword>
<dbReference type="GO" id="GO:0005737">
    <property type="term" value="C:cytoplasm"/>
    <property type="evidence" value="ECO:0007669"/>
    <property type="project" value="UniProtKB-SubCell"/>
</dbReference>
<dbReference type="EC" id="2.7.11.1" evidence="2"/>
<dbReference type="SMART" id="SM00220">
    <property type="entry name" value="S_TKc"/>
    <property type="match status" value="1"/>
</dbReference>
<dbReference type="EMBL" id="JBEAFC010000008">
    <property type="protein sequence ID" value="KAL1542689.1"/>
    <property type="molecule type" value="Genomic_DNA"/>
</dbReference>
<dbReference type="InterPro" id="IPR008271">
    <property type="entry name" value="Ser/Thr_kinase_AS"/>
</dbReference>
<dbReference type="FunFam" id="3.30.200.20:FF:000389">
    <property type="entry name" value="Receptor-like cytosolic serine/threonine-protein kinase RBK1"/>
    <property type="match status" value="1"/>
</dbReference>
<comment type="caution">
    <text evidence="17">The sequence shown here is derived from an EMBL/GenBank/DDBJ whole genome shotgun (WGS) entry which is preliminary data.</text>
</comment>
<evidence type="ECO:0000313" key="18">
    <source>
        <dbReference type="Proteomes" id="UP001567538"/>
    </source>
</evidence>
<sequence>MENEGEREKANASSPDTVLQDFLRTAESQTDSSRASTSESSLVEIDPKPRLAGFLQLFRFKSKRQLQPLRFSSSLREQVSSEPNAFLDPNLNYFKPQWKNFSLLELQTATSNFCQGYLIGKGGYAEVYRGRLRGGQLVAIKRLTKGGMEERIADFLTELGIMGHVNHPNTAKLIGYGVEGGVYLVLELSPLGSLASMLHNPREKVEWSTRYKVALGTAKGLLYLHEGCQRRIIHRDIKAANILLTEDFEPQICDFGLAKWLPDRWTHLTISKCEGTFGYLAPEFLMHGIVDEKTDVFAFGVLLLELITGRRALDYSLRSLVIWAKPLLKKNKIHELVDPSLAENYNAMQMNLVILAASLCVQQSSTKRPRMSQILLLLRGSCGSLDLIRKCKKLSSWKKYYKELFSAASREASMA</sequence>
<evidence type="ECO:0000256" key="3">
    <source>
        <dbReference type="ARBA" id="ARBA00022490"/>
    </source>
</evidence>
<keyword evidence="7 13" id="KW-0547">Nucleotide-binding</keyword>
<keyword evidence="3" id="KW-0963">Cytoplasm</keyword>
<keyword evidence="9 13" id="KW-0067">ATP-binding</keyword>
<organism evidence="17 18">
    <name type="scientific">Salvia divinorum</name>
    <name type="common">Maria pastora</name>
    <name type="synonym">Diviner's sage</name>
    <dbReference type="NCBI Taxonomy" id="28513"/>
    <lineage>
        <taxon>Eukaryota</taxon>
        <taxon>Viridiplantae</taxon>
        <taxon>Streptophyta</taxon>
        <taxon>Embryophyta</taxon>
        <taxon>Tracheophyta</taxon>
        <taxon>Spermatophyta</taxon>
        <taxon>Magnoliopsida</taxon>
        <taxon>eudicotyledons</taxon>
        <taxon>Gunneridae</taxon>
        <taxon>Pentapetalae</taxon>
        <taxon>asterids</taxon>
        <taxon>lamiids</taxon>
        <taxon>Lamiales</taxon>
        <taxon>Lamiaceae</taxon>
        <taxon>Nepetoideae</taxon>
        <taxon>Mentheae</taxon>
        <taxon>Salviinae</taxon>
        <taxon>Salvia</taxon>
        <taxon>Salvia subgen. Calosphace</taxon>
    </lineage>
</organism>
<dbReference type="InterPro" id="IPR001245">
    <property type="entry name" value="Ser-Thr/Tyr_kinase_cat_dom"/>
</dbReference>
<evidence type="ECO:0000256" key="12">
    <source>
        <dbReference type="ARBA" id="ARBA00063228"/>
    </source>
</evidence>
<evidence type="ECO:0000256" key="1">
    <source>
        <dbReference type="ARBA" id="ARBA00004496"/>
    </source>
</evidence>
<dbReference type="Gene3D" id="1.10.510.10">
    <property type="entry name" value="Transferase(Phosphotransferase) domain 1"/>
    <property type="match status" value="1"/>
</dbReference>
<feature type="compositionally biased region" description="Basic and acidic residues" evidence="15">
    <location>
        <begin position="1"/>
        <end position="10"/>
    </location>
</feature>
<evidence type="ECO:0000256" key="13">
    <source>
        <dbReference type="PROSITE-ProRule" id="PRU10141"/>
    </source>
</evidence>
<dbReference type="PROSITE" id="PS50011">
    <property type="entry name" value="PROTEIN_KINASE_DOM"/>
    <property type="match status" value="1"/>
</dbReference>
<dbReference type="Proteomes" id="UP001567538">
    <property type="component" value="Unassembled WGS sequence"/>
</dbReference>
<dbReference type="PROSITE" id="PS00108">
    <property type="entry name" value="PROTEIN_KINASE_ST"/>
    <property type="match status" value="1"/>
</dbReference>
<dbReference type="PANTHER" id="PTHR47987:SF12">
    <property type="entry name" value="PROTEIN KINASE FAMILY PROTEIN"/>
    <property type="match status" value="1"/>
</dbReference>
<gene>
    <name evidence="17" type="ORF">AAHA92_19744</name>
</gene>
<dbReference type="SUPFAM" id="SSF56112">
    <property type="entry name" value="Protein kinase-like (PK-like)"/>
    <property type="match status" value="1"/>
</dbReference>
<dbReference type="PANTHER" id="PTHR47987">
    <property type="entry name" value="OS08G0249100 PROTEIN"/>
    <property type="match status" value="1"/>
</dbReference>
<name>A0ABD1GF08_SALDI</name>
<dbReference type="GO" id="GO:0004674">
    <property type="term" value="F:protein serine/threonine kinase activity"/>
    <property type="evidence" value="ECO:0007669"/>
    <property type="project" value="UniProtKB-KW"/>
</dbReference>
<dbReference type="GO" id="GO:0005524">
    <property type="term" value="F:ATP binding"/>
    <property type="evidence" value="ECO:0007669"/>
    <property type="project" value="UniProtKB-UniRule"/>
</dbReference>
<comment type="catalytic activity">
    <reaction evidence="11">
        <text>L-seryl-[protein] + ATP = O-phospho-L-seryl-[protein] + ADP + H(+)</text>
        <dbReference type="Rhea" id="RHEA:17989"/>
        <dbReference type="Rhea" id="RHEA-COMP:9863"/>
        <dbReference type="Rhea" id="RHEA-COMP:11604"/>
        <dbReference type="ChEBI" id="CHEBI:15378"/>
        <dbReference type="ChEBI" id="CHEBI:29999"/>
        <dbReference type="ChEBI" id="CHEBI:30616"/>
        <dbReference type="ChEBI" id="CHEBI:83421"/>
        <dbReference type="ChEBI" id="CHEBI:456216"/>
        <dbReference type="EC" id="2.7.11.1"/>
    </reaction>
</comment>
<dbReference type="InterPro" id="IPR011009">
    <property type="entry name" value="Kinase-like_dom_sf"/>
</dbReference>
<comment type="similarity">
    <text evidence="14">Belongs to the protein kinase superfamily.</text>
</comment>
<evidence type="ECO:0000256" key="15">
    <source>
        <dbReference type="SAM" id="MobiDB-lite"/>
    </source>
</evidence>
<evidence type="ECO:0000256" key="14">
    <source>
        <dbReference type="RuleBase" id="RU000304"/>
    </source>
</evidence>
<protein>
    <recommendedName>
        <fullName evidence="2">non-specific serine/threonine protein kinase</fullName>
        <ecNumber evidence="2">2.7.11.1</ecNumber>
    </recommendedName>
</protein>
<dbReference type="InterPro" id="IPR000719">
    <property type="entry name" value="Prot_kinase_dom"/>
</dbReference>
<dbReference type="FunFam" id="1.10.510.10:FF:000335">
    <property type="entry name" value="receptor-like cytosolic serine/threonine-protein kinase RBK2"/>
    <property type="match status" value="1"/>
</dbReference>
<evidence type="ECO:0000313" key="17">
    <source>
        <dbReference type="EMBL" id="KAL1542689.1"/>
    </source>
</evidence>
<evidence type="ECO:0000256" key="10">
    <source>
        <dbReference type="ARBA" id="ARBA00047899"/>
    </source>
</evidence>
<accession>A0ABD1GF08</accession>
<evidence type="ECO:0000256" key="4">
    <source>
        <dbReference type="ARBA" id="ARBA00022527"/>
    </source>
</evidence>
<dbReference type="PROSITE" id="PS00107">
    <property type="entry name" value="PROTEIN_KINASE_ATP"/>
    <property type="match status" value="1"/>
</dbReference>
<comment type="subunit">
    <text evidence="12">Interacts with ARAC5 and ARAC10.</text>
</comment>
<comment type="subcellular location">
    <subcellularLocation>
        <location evidence="1">Cytoplasm</location>
    </subcellularLocation>
</comment>
<dbReference type="Pfam" id="PF07714">
    <property type="entry name" value="PK_Tyr_Ser-Thr"/>
    <property type="match status" value="1"/>
</dbReference>
<keyword evidence="5" id="KW-0597">Phosphoprotein</keyword>
<dbReference type="GO" id="GO:0051020">
    <property type="term" value="F:GTPase binding"/>
    <property type="evidence" value="ECO:0007669"/>
    <property type="project" value="UniProtKB-ARBA"/>
</dbReference>
<evidence type="ECO:0000256" key="11">
    <source>
        <dbReference type="ARBA" id="ARBA00048679"/>
    </source>
</evidence>
<comment type="catalytic activity">
    <reaction evidence="10">
        <text>L-threonyl-[protein] + ATP = O-phospho-L-threonyl-[protein] + ADP + H(+)</text>
        <dbReference type="Rhea" id="RHEA:46608"/>
        <dbReference type="Rhea" id="RHEA-COMP:11060"/>
        <dbReference type="Rhea" id="RHEA-COMP:11605"/>
        <dbReference type="ChEBI" id="CHEBI:15378"/>
        <dbReference type="ChEBI" id="CHEBI:30013"/>
        <dbReference type="ChEBI" id="CHEBI:30616"/>
        <dbReference type="ChEBI" id="CHEBI:61977"/>
        <dbReference type="ChEBI" id="CHEBI:456216"/>
        <dbReference type="EC" id="2.7.11.1"/>
    </reaction>
</comment>
<feature type="region of interest" description="Disordered" evidence="15">
    <location>
        <begin position="1"/>
        <end position="41"/>
    </location>
</feature>
<reference evidence="17 18" key="1">
    <citation type="submission" date="2024-06" db="EMBL/GenBank/DDBJ databases">
        <title>A chromosome level genome sequence of Diviner's sage (Salvia divinorum).</title>
        <authorList>
            <person name="Ford S.A."/>
            <person name="Ro D.-K."/>
            <person name="Ness R.W."/>
            <person name="Phillips M.A."/>
        </authorList>
    </citation>
    <scope>NUCLEOTIDE SEQUENCE [LARGE SCALE GENOMIC DNA]</scope>
    <source>
        <strain evidence="17">SAF-2024a</strain>
        <tissue evidence="17">Leaf</tissue>
    </source>
</reference>
<evidence type="ECO:0000256" key="7">
    <source>
        <dbReference type="ARBA" id="ARBA00022741"/>
    </source>
</evidence>
<evidence type="ECO:0000256" key="2">
    <source>
        <dbReference type="ARBA" id="ARBA00012513"/>
    </source>
</evidence>
<evidence type="ECO:0000256" key="5">
    <source>
        <dbReference type="ARBA" id="ARBA00022553"/>
    </source>
</evidence>
<dbReference type="AlphaFoldDB" id="A0ABD1GF08"/>
<evidence type="ECO:0000256" key="8">
    <source>
        <dbReference type="ARBA" id="ARBA00022777"/>
    </source>
</evidence>
<evidence type="ECO:0000256" key="6">
    <source>
        <dbReference type="ARBA" id="ARBA00022679"/>
    </source>
</evidence>